<dbReference type="Gene3D" id="3.30.1130.10">
    <property type="match status" value="2"/>
</dbReference>
<dbReference type="UniPathway" id="UPA00392"/>
<name>A0A1E8CHE3_9GAMM</name>
<dbReference type="HAMAP" id="MF_00817">
    <property type="entry name" value="QueF_type2"/>
    <property type="match status" value="1"/>
</dbReference>
<keyword evidence="4 5" id="KW-0560">Oxidoreductase</keyword>
<keyword evidence="1 5" id="KW-0963">Cytoplasm</keyword>
<comment type="function">
    <text evidence="5">Catalyzes the NADPH-dependent reduction of 7-cyano-7-deazaguanine (preQ0) to 7-aminomethyl-7-deazaguanine (preQ1).</text>
</comment>
<evidence type="ECO:0000256" key="5">
    <source>
        <dbReference type="HAMAP-Rule" id="MF_00817"/>
    </source>
</evidence>
<feature type="binding site" evidence="5">
    <location>
        <begin position="219"/>
        <end position="220"/>
    </location>
    <ligand>
        <name>substrate</name>
    </ligand>
</feature>
<dbReference type="InterPro" id="IPR029139">
    <property type="entry name" value="QueF_N"/>
</dbReference>
<keyword evidence="8" id="KW-1185">Reference proteome</keyword>
<keyword evidence="3 5" id="KW-0521">NADP</keyword>
<dbReference type="STRING" id="1524254.PHACT_00745"/>
<dbReference type="Proteomes" id="UP000175669">
    <property type="component" value="Unassembled WGS sequence"/>
</dbReference>
<accession>A0A1E8CHE3</accession>
<dbReference type="GO" id="GO:0033739">
    <property type="term" value="F:preQ1 synthase activity"/>
    <property type="evidence" value="ECO:0007669"/>
    <property type="project" value="UniProtKB-UniRule"/>
</dbReference>
<dbReference type="InterPro" id="IPR043133">
    <property type="entry name" value="GTP-CH-I_C/QueF"/>
</dbReference>
<feature type="binding site" evidence="5">
    <location>
        <begin position="80"/>
        <end position="82"/>
    </location>
    <ligand>
        <name>substrate</name>
    </ligand>
</feature>
<reference evidence="8" key="1">
    <citation type="submission" date="2016-07" db="EMBL/GenBank/DDBJ databases">
        <authorList>
            <person name="Florea S."/>
            <person name="Webb J.S."/>
            <person name="Jaromczyk J."/>
            <person name="Schardl C.L."/>
        </authorList>
    </citation>
    <scope>NUCLEOTIDE SEQUENCE [LARGE SCALE GENOMIC DNA]</scope>
    <source>
        <strain evidence="8">KCTC 42131</strain>
    </source>
</reference>
<comment type="similarity">
    <text evidence="5">Belongs to the GTP cyclohydrolase I family. QueF type 2 subfamily.</text>
</comment>
<proteinExistence type="inferred from homology"/>
<feature type="active site" description="Thioimide intermediate" evidence="5">
    <location>
        <position position="180"/>
    </location>
</feature>
<dbReference type="PIRSF" id="PIRSF004750">
    <property type="entry name" value="Nitrile_oxidored_YqcD_prd"/>
    <property type="match status" value="1"/>
</dbReference>
<evidence type="ECO:0000256" key="1">
    <source>
        <dbReference type="ARBA" id="ARBA00022490"/>
    </source>
</evidence>
<dbReference type="EC" id="1.7.1.13" evidence="5"/>
<feature type="active site" description="Proton donor" evidence="5">
    <location>
        <position position="187"/>
    </location>
</feature>
<dbReference type="Pfam" id="PF14819">
    <property type="entry name" value="QueF_N"/>
    <property type="match status" value="1"/>
</dbReference>
<dbReference type="EMBL" id="MASR01000001">
    <property type="protein sequence ID" value="OFE11851.1"/>
    <property type="molecule type" value="Genomic_DNA"/>
</dbReference>
<feature type="binding site" evidence="5">
    <location>
        <begin position="82"/>
        <end position="83"/>
    </location>
    <ligand>
        <name>NADPH</name>
        <dbReference type="ChEBI" id="CHEBI:57783"/>
    </ligand>
</feature>
<dbReference type="InterPro" id="IPR016428">
    <property type="entry name" value="QueF_type2"/>
</dbReference>
<organism evidence="7 8">
    <name type="scientific">Pseudohongiella acticola</name>
    <dbReference type="NCBI Taxonomy" id="1524254"/>
    <lineage>
        <taxon>Bacteria</taxon>
        <taxon>Pseudomonadati</taxon>
        <taxon>Pseudomonadota</taxon>
        <taxon>Gammaproteobacteria</taxon>
        <taxon>Pseudomonadales</taxon>
        <taxon>Pseudohongiellaceae</taxon>
        <taxon>Pseudohongiella</taxon>
    </lineage>
</organism>
<dbReference type="InterPro" id="IPR050084">
    <property type="entry name" value="NADPH_dep_7-cyano-7-deazaG_red"/>
</dbReference>
<keyword evidence="2 5" id="KW-0671">Queuosine biosynthesis</keyword>
<gene>
    <name evidence="5" type="primary">queF</name>
    <name evidence="7" type="ORF">PHACT_00745</name>
</gene>
<comment type="pathway">
    <text evidence="5">tRNA modification; tRNA-queuosine biosynthesis.</text>
</comment>
<protein>
    <recommendedName>
        <fullName evidence="5">NADPH-dependent 7-cyano-7-deazaguanine reductase</fullName>
        <ecNumber evidence="5">1.7.1.13</ecNumber>
    </recommendedName>
    <alternativeName>
        <fullName evidence="5">7-cyano-7-carbaguanine reductase</fullName>
    </alternativeName>
    <alternativeName>
        <fullName evidence="5">NADPH-dependent nitrile oxidoreductase</fullName>
    </alternativeName>
    <alternativeName>
        <fullName evidence="5">PreQ(0) reductase</fullName>
    </alternativeName>
</protein>
<dbReference type="GO" id="GO:0008616">
    <property type="term" value="P:tRNA queuosine(34) biosynthetic process"/>
    <property type="evidence" value="ECO:0007669"/>
    <property type="project" value="UniProtKB-UniRule"/>
</dbReference>
<evidence type="ECO:0000259" key="6">
    <source>
        <dbReference type="Pfam" id="PF14819"/>
    </source>
</evidence>
<comment type="subcellular location">
    <subcellularLocation>
        <location evidence="5">Cytoplasm</location>
    </subcellularLocation>
</comment>
<dbReference type="AlphaFoldDB" id="A0A1E8CHE3"/>
<evidence type="ECO:0000313" key="7">
    <source>
        <dbReference type="EMBL" id="OFE11851.1"/>
    </source>
</evidence>
<comment type="catalytic activity">
    <reaction evidence="5">
        <text>7-aminomethyl-7-carbaguanine + 2 NADP(+) = 7-cyano-7-carbaguanine + 2 NADPH + 3 H(+)</text>
        <dbReference type="Rhea" id="RHEA:13409"/>
        <dbReference type="ChEBI" id="CHEBI:15378"/>
        <dbReference type="ChEBI" id="CHEBI:45075"/>
        <dbReference type="ChEBI" id="CHEBI:57783"/>
        <dbReference type="ChEBI" id="CHEBI:58349"/>
        <dbReference type="ChEBI" id="CHEBI:58703"/>
        <dbReference type="EC" id="1.7.1.13"/>
    </reaction>
</comment>
<dbReference type="NCBIfam" id="TIGR03138">
    <property type="entry name" value="QueF"/>
    <property type="match status" value="1"/>
</dbReference>
<sequence>MADNPLGKQTAYPTAYDPGLLFPVARANNRSQLGVKEGSELPFGGFDHWRAYELSWLLPTGQPVVALADILVPCDSPCLIESKSMKLYFNSLNQAVFSEPEVARVQIEQDLSQAAGAPVQVALHNHESAVMHSVDVSNGLLLDNLLVTTTSYQPAPDFLVSHTGAQVTETLYSHLFRSNCPITAQPDWGSVVIQYQGEQIDHEGLLSYLISYRSHEGFHEHCVEQIFHDLSVKCKPQKLQVSINFLRRGGLEINPLRSSDLTIAAYPLPRLLRQ</sequence>
<evidence type="ECO:0000256" key="3">
    <source>
        <dbReference type="ARBA" id="ARBA00022857"/>
    </source>
</evidence>
<evidence type="ECO:0000256" key="4">
    <source>
        <dbReference type="ARBA" id="ARBA00023002"/>
    </source>
</evidence>
<comment type="subunit">
    <text evidence="5">Homodimer.</text>
</comment>
<evidence type="ECO:0000256" key="2">
    <source>
        <dbReference type="ARBA" id="ARBA00022785"/>
    </source>
</evidence>
<feature type="binding site" evidence="5">
    <location>
        <begin position="248"/>
        <end position="249"/>
    </location>
    <ligand>
        <name>NADPH</name>
        <dbReference type="ChEBI" id="CHEBI:57783"/>
    </ligand>
</feature>
<evidence type="ECO:0000313" key="8">
    <source>
        <dbReference type="Proteomes" id="UP000175669"/>
    </source>
</evidence>
<dbReference type="PANTHER" id="PTHR34354">
    <property type="entry name" value="NADPH-DEPENDENT 7-CYANO-7-DEAZAGUANINE REDUCTASE"/>
    <property type="match status" value="1"/>
</dbReference>
<dbReference type="InterPro" id="IPR029500">
    <property type="entry name" value="QueF"/>
</dbReference>
<dbReference type="SUPFAM" id="SSF55620">
    <property type="entry name" value="Tetrahydrobiopterin biosynthesis enzymes-like"/>
    <property type="match status" value="1"/>
</dbReference>
<dbReference type="GO" id="GO:0005737">
    <property type="term" value="C:cytoplasm"/>
    <property type="evidence" value="ECO:0007669"/>
    <property type="project" value="UniProtKB-SubCell"/>
</dbReference>
<dbReference type="PANTHER" id="PTHR34354:SF1">
    <property type="entry name" value="NADPH-DEPENDENT 7-CYANO-7-DEAZAGUANINE REDUCTASE"/>
    <property type="match status" value="1"/>
</dbReference>
<comment type="caution">
    <text evidence="7">The sequence shown here is derived from an EMBL/GenBank/DDBJ whole genome shotgun (WGS) entry which is preliminary data.</text>
</comment>
<dbReference type="Pfam" id="PF14489">
    <property type="entry name" value="QueF"/>
    <property type="match status" value="1"/>
</dbReference>
<feature type="domain" description="NADPH-dependent 7-cyano-7-deazaguanine reductase N-terminal" evidence="6">
    <location>
        <begin position="12"/>
        <end position="123"/>
    </location>
</feature>